<evidence type="ECO:0000259" key="6">
    <source>
        <dbReference type="PROSITE" id="PS52015"/>
    </source>
</evidence>
<dbReference type="InterPro" id="IPR037682">
    <property type="entry name" value="TonB_C"/>
</dbReference>
<proteinExistence type="predicted"/>
<gene>
    <name evidence="7" type="ORF">P7228_04770</name>
</gene>
<reference evidence="7 8" key="1">
    <citation type="submission" date="2023-03" db="EMBL/GenBank/DDBJ databases">
        <title>Altererythrobacter sp. CAU 1644 isolated from sand.</title>
        <authorList>
            <person name="Kim W."/>
        </authorList>
    </citation>
    <scope>NUCLEOTIDE SEQUENCE [LARGE SCALE GENOMIC DNA]</scope>
    <source>
        <strain evidence="7 8">CAU 1644</strain>
    </source>
</reference>
<feature type="chain" id="PRO_5045151253" evidence="5">
    <location>
        <begin position="23"/>
        <end position="160"/>
    </location>
</feature>
<dbReference type="EMBL" id="CP121106">
    <property type="protein sequence ID" value="WFL78380.1"/>
    <property type="molecule type" value="Genomic_DNA"/>
</dbReference>
<evidence type="ECO:0000256" key="2">
    <source>
        <dbReference type="ARBA" id="ARBA00022692"/>
    </source>
</evidence>
<name>A0ABY8FWD5_9SPHN</name>
<dbReference type="Gene3D" id="3.30.1150.10">
    <property type="match status" value="1"/>
</dbReference>
<comment type="subcellular location">
    <subcellularLocation>
        <location evidence="1">Membrane</location>
        <topology evidence="1">Single-pass membrane protein</topology>
    </subcellularLocation>
</comment>
<evidence type="ECO:0000256" key="5">
    <source>
        <dbReference type="SAM" id="SignalP"/>
    </source>
</evidence>
<dbReference type="Proteomes" id="UP001215827">
    <property type="component" value="Chromosome"/>
</dbReference>
<keyword evidence="5" id="KW-0732">Signal</keyword>
<keyword evidence="8" id="KW-1185">Reference proteome</keyword>
<dbReference type="SUPFAM" id="SSF74653">
    <property type="entry name" value="TolA/TonB C-terminal domain"/>
    <property type="match status" value="1"/>
</dbReference>
<sequence length="160" mass="17462">MKTTLAAALAFAALTPAVPALAGEQSILVETAAMESWTESVQQTLDRRLIDSVWAARVEPVSGIVQLRFQLDEQGRATDLEVYRSTGHRRTDTVAARAVRHLRNLDEVPVSNPHQRTFQANIIFAQNPEEFAALEQELARSEASRLALGNDEASVVVLGG</sequence>
<evidence type="ECO:0000256" key="3">
    <source>
        <dbReference type="ARBA" id="ARBA00022989"/>
    </source>
</evidence>
<keyword evidence="4" id="KW-0472">Membrane</keyword>
<dbReference type="NCBIfam" id="TIGR01352">
    <property type="entry name" value="tonB_Cterm"/>
    <property type="match status" value="1"/>
</dbReference>
<dbReference type="Pfam" id="PF03544">
    <property type="entry name" value="TonB_C"/>
    <property type="match status" value="1"/>
</dbReference>
<organism evidence="7 8">
    <name type="scientific">Altererythrobacter arenosus</name>
    <dbReference type="NCBI Taxonomy" id="3032592"/>
    <lineage>
        <taxon>Bacteria</taxon>
        <taxon>Pseudomonadati</taxon>
        <taxon>Pseudomonadota</taxon>
        <taxon>Alphaproteobacteria</taxon>
        <taxon>Sphingomonadales</taxon>
        <taxon>Erythrobacteraceae</taxon>
        <taxon>Altererythrobacter</taxon>
    </lineage>
</organism>
<dbReference type="InterPro" id="IPR006260">
    <property type="entry name" value="TonB/TolA_C"/>
</dbReference>
<keyword evidence="3" id="KW-1133">Transmembrane helix</keyword>
<feature type="domain" description="TonB C-terminal" evidence="6">
    <location>
        <begin position="37"/>
        <end position="133"/>
    </location>
</feature>
<dbReference type="PROSITE" id="PS52015">
    <property type="entry name" value="TONB_CTD"/>
    <property type="match status" value="1"/>
</dbReference>
<accession>A0ABY8FWD5</accession>
<evidence type="ECO:0000256" key="4">
    <source>
        <dbReference type="ARBA" id="ARBA00023136"/>
    </source>
</evidence>
<evidence type="ECO:0000256" key="1">
    <source>
        <dbReference type="ARBA" id="ARBA00004167"/>
    </source>
</evidence>
<protein>
    <submittedName>
        <fullName evidence="7">TonB family protein</fullName>
    </submittedName>
</protein>
<dbReference type="RefSeq" id="WP_278017070.1">
    <property type="nucleotide sequence ID" value="NZ_CP121106.1"/>
</dbReference>
<keyword evidence="2" id="KW-0812">Transmembrane</keyword>
<feature type="signal peptide" evidence="5">
    <location>
        <begin position="1"/>
        <end position="22"/>
    </location>
</feature>
<evidence type="ECO:0000313" key="7">
    <source>
        <dbReference type="EMBL" id="WFL78380.1"/>
    </source>
</evidence>
<evidence type="ECO:0000313" key="8">
    <source>
        <dbReference type="Proteomes" id="UP001215827"/>
    </source>
</evidence>